<dbReference type="Proteomes" id="UP000183407">
    <property type="component" value="Unassembled WGS sequence"/>
</dbReference>
<dbReference type="Gene3D" id="3.20.20.80">
    <property type="entry name" value="Glycosidases"/>
    <property type="match status" value="1"/>
</dbReference>
<organism evidence="12 13">
    <name type="scientific">Rhodococcus jostii</name>
    <dbReference type="NCBI Taxonomy" id="132919"/>
    <lineage>
        <taxon>Bacteria</taxon>
        <taxon>Bacillati</taxon>
        <taxon>Actinomycetota</taxon>
        <taxon>Actinomycetes</taxon>
        <taxon>Mycobacteriales</taxon>
        <taxon>Nocardiaceae</taxon>
        <taxon>Rhodococcus</taxon>
    </lineage>
</organism>
<sequence length="726" mass="81029">MRRRPDRRAAGRSRADPDMTWHDRRVAYTEQLRDLAARHGVATSYRGWDQQRHDVGDDTLRRVLAALDVPAGTDDEVRRALSDCAVAPWRRMLPPVVVGVQGAETRFVVHVPHGEPVDVDIDLESGGTTPAHQLQVWVDPREVDGELIGRATFAVPPGIPCGWHSVRASTSLASSSCTLVVTPARLSTSDALRDRRRWGVLTQLYSIRSRRSWGVGDFGDLADLASIFGSAHGADYVLVNPLHAAQPRPPIEASPYLPTTRRYVNPMYIRVENIPETAYLSTRRHARMRDAAARFERANDRSDRIARNASYRAKLRVLERVFRIERSPSRQHAFDEFRRVESDGLRDFATWSALTEKLRPDDPRWQTKAGAPDSEWVQAQRRKLAPRVEFYSWLQWVCDEQLSGAQDAALAAGMDIGIVHDLAVGVQQGGADAWSLGTALAEGITVGAPPDDFNQQGQQWNQPPWRPDRLAELGYAPYRDMLRTVLKHAGGLRVDHILGLFRLWWIPADAESPAEGTYVTYEHEALIGILVLEAERAGAVVIGEDLGVFEPVVQDYLAERGILGTSILWFEHDGDRPTPPEEYRTLCLTSVTTHDLPPTAGYLAGEHIELRSRLGLLERDLELEKEHDAHQREAVLQLARDRGLLAADASIPDTVKALYRLISRSPSLLSGVALADLVGEYRIQNQPGTDETQYPNWKIPLADASGHAVHVEDLAHGEFGFVEDSR</sequence>
<comment type="similarity">
    <text evidence="2 10">Belongs to the disproportionating enzyme family.</text>
</comment>
<evidence type="ECO:0000259" key="11">
    <source>
        <dbReference type="Pfam" id="PF21226"/>
    </source>
</evidence>
<evidence type="ECO:0000256" key="3">
    <source>
        <dbReference type="ARBA" id="ARBA00012560"/>
    </source>
</evidence>
<evidence type="ECO:0000256" key="1">
    <source>
        <dbReference type="ARBA" id="ARBA00000439"/>
    </source>
</evidence>
<dbReference type="AlphaFoldDB" id="A0A1H4ZAH3"/>
<dbReference type="PANTHER" id="PTHR32438">
    <property type="entry name" value="4-ALPHA-GLUCANOTRANSFERASE DPE1, CHLOROPLASTIC/AMYLOPLASTIC"/>
    <property type="match status" value="1"/>
</dbReference>
<dbReference type="GO" id="GO:0005975">
    <property type="term" value="P:carbohydrate metabolic process"/>
    <property type="evidence" value="ECO:0007669"/>
    <property type="project" value="InterPro"/>
</dbReference>
<gene>
    <name evidence="12" type="ORF">SAMN04490220_4001</name>
</gene>
<keyword evidence="5 10" id="KW-0328">Glycosyltransferase</keyword>
<evidence type="ECO:0000256" key="7">
    <source>
        <dbReference type="ARBA" id="ARBA00023277"/>
    </source>
</evidence>
<proteinExistence type="inferred from homology"/>
<evidence type="ECO:0000256" key="5">
    <source>
        <dbReference type="ARBA" id="ARBA00022676"/>
    </source>
</evidence>
<evidence type="ECO:0000256" key="8">
    <source>
        <dbReference type="ARBA" id="ARBA00031423"/>
    </source>
</evidence>
<evidence type="ECO:0000313" key="12">
    <source>
        <dbReference type="EMBL" id="SED26454.1"/>
    </source>
</evidence>
<protein>
    <recommendedName>
        <fullName evidence="4 10">4-alpha-glucanotransferase</fullName>
        <ecNumber evidence="3 10">2.4.1.25</ecNumber>
    </recommendedName>
    <alternativeName>
        <fullName evidence="8 10">Amylomaltase</fullName>
    </alternativeName>
    <alternativeName>
        <fullName evidence="9 10">Disproportionating enzyme</fullName>
    </alternativeName>
</protein>
<dbReference type="GO" id="GO:0004134">
    <property type="term" value="F:4-alpha-glucanotransferase activity"/>
    <property type="evidence" value="ECO:0007669"/>
    <property type="project" value="UniProtKB-EC"/>
</dbReference>
<dbReference type="InterPro" id="IPR048458">
    <property type="entry name" value="MalQ_N"/>
</dbReference>
<dbReference type="NCBIfam" id="TIGR00217">
    <property type="entry name" value="malQ"/>
    <property type="match status" value="1"/>
</dbReference>
<dbReference type="EMBL" id="FNTL01000004">
    <property type="protein sequence ID" value="SED26454.1"/>
    <property type="molecule type" value="Genomic_DNA"/>
</dbReference>
<evidence type="ECO:0000256" key="4">
    <source>
        <dbReference type="ARBA" id="ARBA00020295"/>
    </source>
</evidence>
<dbReference type="PANTHER" id="PTHR32438:SF5">
    <property type="entry name" value="4-ALPHA-GLUCANOTRANSFERASE DPE1, CHLOROPLASTIC_AMYLOPLASTIC"/>
    <property type="match status" value="1"/>
</dbReference>
<dbReference type="Pfam" id="PF02446">
    <property type="entry name" value="Glyco_hydro_77"/>
    <property type="match status" value="1"/>
</dbReference>
<accession>A0A1H4ZAH3</accession>
<dbReference type="InterPro" id="IPR003385">
    <property type="entry name" value="Glyco_hydro_77"/>
</dbReference>
<evidence type="ECO:0000256" key="10">
    <source>
        <dbReference type="RuleBase" id="RU361207"/>
    </source>
</evidence>
<evidence type="ECO:0000256" key="2">
    <source>
        <dbReference type="ARBA" id="ARBA00005684"/>
    </source>
</evidence>
<evidence type="ECO:0000256" key="9">
    <source>
        <dbReference type="ARBA" id="ARBA00031501"/>
    </source>
</evidence>
<comment type="catalytic activity">
    <reaction evidence="1 10">
        <text>Transfers a segment of a (1-&gt;4)-alpha-D-glucan to a new position in an acceptor, which may be glucose or a (1-&gt;4)-alpha-D-glucan.</text>
        <dbReference type="EC" id="2.4.1.25"/>
    </reaction>
</comment>
<dbReference type="SUPFAM" id="SSF51445">
    <property type="entry name" value="(Trans)glycosidases"/>
    <property type="match status" value="1"/>
</dbReference>
<evidence type="ECO:0000256" key="6">
    <source>
        <dbReference type="ARBA" id="ARBA00022679"/>
    </source>
</evidence>
<evidence type="ECO:0000313" key="13">
    <source>
        <dbReference type="Proteomes" id="UP000183407"/>
    </source>
</evidence>
<dbReference type="EC" id="2.4.1.25" evidence="3 10"/>
<name>A0A1H4ZAH3_RHOJO</name>
<dbReference type="Pfam" id="PF21226">
    <property type="entry name" value="MalQ_N"/>
    <property type="match status" value="1"/>
</dbReference>
<keyword evidence="6 10" id="KW-0808">Transferase</keyword>
<keyword evidence="7 10" id="KW-0119">Carbohydrate metabolism</keyword>
<feature type="domain" description="MalQ N-terminal beta-sandwich" evidence="11">
    <location>
        <begin position="93"/>
        <end position="183"/>
    </location>
</feature>
<reference evidence="13" key="1">
    <citation type="submission" date="2016-10" db="EMBL/GenBank/DDBJ databases">
        <authorList>
            <person name="Varghese N."/>
        </authorList>
    </citation>
    <scope>NUCLEOTIDE SEQUENCE [LARGE SCALE GENOMIC DNA]</scope>
    <source>
        <strain evidence="13">DSM 44719</strain>
    </source>
</reference>
<dbReference type="InterPro" id="IPR017853">
    <property type="entry name" value="GH"/>
</dbReference>